<evidence type="ECO:0000256" key="1">
    <source>
        <dbReference type="SAM" id="SignalP"/>
    </source>
</evidence>
<evidence type="ECO:0000313" key="2">
    <source>
        <dbReference type="EMBL" id="KAH7016243.1"/>
    </source>
</evidence>
<keyword evidence="1" id="KW-0732">Signal</keyword>
<dbReference type="Proteomes" id="UP000756346">
    <property type="component" value="Unassembled WGS sequence"/>
</dbReference>
<comment type="caution">
    <text evidence="2">The sequence shown here is derived from an EMBL/GenBank/DDBJ whole genome shotgun (WGS) entry which is preliminary data.</text>
</comment>
<feature type="chain" id="PRO_5040155822" evidence="1">
    <location>
        <begin position="37"/>
        <end position="164"/>
    </location>
</feature>
<feature type="signal peptide" evidence="1">
    <location>
        <begin position="1"/>
        <end position="36"/>
    </location>
</feature>
<dbReference type="EMBL" id="JAGTJQ010000012">
    <property type="protein sequence ID" value="KAH7016243.1"/>
    <property type="molecule type" value="Genomic_DNA"/>
</dbReference>
<accession>A0A9P8XSS1</accession>
<dbReference type="RefSeq" id="XP_046005867.1">
    <property type="nucleotide sequence ID" value="XM_046155644.1"/>
</dbReference>
<keyword evidence="3" id="KW-1185">Reference proteome</keyword>
<gene>
    <name evidence="2" type="ORF">B0I36DRAFT_337113</name>
</gene>
<dbReference type="GeneID" id="70185190"/>
<reference evidence="2" key="1">
    <citation type="journal article" date="2021" name="Nat. Commun.">
        <title>Genetic determinants of endophytism in the Arabidopsis root mycobiome.</title>
        <authorList>
            <person name="Mesny F."/>
            <person name="Miyauchi S."/>
            <person name="Thiergart T."/>
            <person name="Pickel B."/>
            <person name="Atanasova L."/>
            <person name="Karlsson M."/>
            <person name="Huettel B."/>
            <person name="Barry K.W."/>
            <person name="Haridas S."/>
            <person name="Chen C."/>
            <person name="Bauer D."/>
            <person name="Andreopoulos W."/>
            <person name="Pangilinan J."/>
            <person name="LaButti K."/>
            <person name="Riley R."/>
            <person name="Lipzen A."/>
            <person name="Clum A."/>
            <person name="Drula E."/>
            <person name="Henrissat B."/>
            <person name="Kohler A."/>
            <person name="Grigoriev I.V."/>
            <person name="Martin F.M."/>
            <person name="Hacquard S."/>
        </authorList>
    </citation>
    <scope>NUCLEOTIDE SEQUENCE</scope>
    <source>
        <strain evidence="2">MPI-CAGE-CH-0230</strain>
    </source>
</reference>
<name>A0A9P8XSS1_9PEZI</name>
<sequence length="164" mass="18741">MRAERPSTLLSLFGARAPLRSLILAASAMLVTCANAKAHKDMWHGLLQAAADGSEEQWPRWVREMACNEVRFLDAVRLLLRYSMIETQESESGTYSVHPVVHKWVSQMQKGDERRESVQLALMLIGLSVPSHDTREYWSRHTTLAVLSDMTLMTFLCWKMDFSN</sequence>
<proteinExistence type="predicted"/>
<protein>
    <submittedName>
        <fullName evidence="2">Uncharacterized protein</fullName>
    </submittedName>
</protein>
<dbReference type="OrthoDB" id="1658288at2759"/>
<dbReference type="AlphaFoldDB" id="A0A9P8XSS1"/>
<organism evidence="2 3">
    <name type="scientific">Microdochium trichocladiopsis</name>
    <dbReference type="NCBI Taxonomy" id="1682393"/>
    <lineage>
        <taxon>Eukaryota</taxon>
        <taxon>Fungi</taxon>
        <taxon>Dikarya</taxon>
        <taxon>Ascomycota</taxon>
        <taxon>Pezizomycotina</taxon>
        <taxon>Sordariomycetes</taxon>
        <taxon>Xylariomycetidae</taxon>
        <taxon>Xylariales</taxon>
        <taxon>Microdochiaceae</taxon>
        <taxon>Microdochium</taxon>
    </lineage>
</organism>
<evidence type="ECO:0000313" key="3">
    <source>
        <dbReference type="Proteomes" id="UP000756346"/>
    </source>
</evidence>